<keyword evidence="8 10" id="KW-0460">Magnesium</keyword>
<dbReference type="EMBL" id="DVMW01000024">
    <property type="protein sequence ID" value="HIU35598.1"/>
    <property type="molecule type" value="Genomic_DNA"/>
</dbReference>
<feature type="binding site" evidence="10">
    <location>
        <begin position="11"/>
        <end position="18"/>
    </location>
    <ligand>
        <name>ATP</name>
        <dbReference type="ChEBI" id="CHEBI:30616"/>
    </ligand>
</feature>
<reference evidence="14" key="1">
    <citation type="submission" date="2020-10" db="EMBL/GenBank/DDBJ databases">
        <authorList>
            <person name="Gilroy R."/>
        </authorList>
    </citation>
    <scope>NUCLEOTIDE SEQUENCE</scope>
    <source>
        <strain evidence="14">ChiGjej1B1-19959</strain>
    </source>
</reference>
<evidence type="ECO:0000256" key="4">
    <source>
        <dbReference type="ARBA" id="ARBA00022679"/>
    </source>
</evidence>
<dbReference type="Proteomes" id="UP000824071">
    <property type="component" value="Unassembled WGS sequence"/>
</dbReference>
<evidence type="ECO:0000256" key="5">
    <source>
        <dbReference type="ARBA" id="ARBA00022694"/>
    </source>
</evidence>
<evidence type="ECO:0000256" key="7">
    <source>
        <dbReference type="ARBA" id="ARBA00022840"/>
    </source>
</evidence>
<comment type="catalytic activity">
    <reaction evidence="9 10 11">
        <text>adenosine(37) in tRNA + dimethylallyl diphosphate = N(6)-dimethylallyladenosine(37) in tRNA + diphosphate</text>
        <dbReference type="Rhea" id="RHEA:26482"/>
        <dbReference type="Rhea" id="RHEA-COMP:10162"/>
        <dbReference type="Rhea" id="RHEA-COMP:10375"/>
        <dbReference type="ChEBI" id="CHEBI:33019"/>
        <dbReference type="ChEBI" id="CHEBI:57623"/>
        <dbReference type="ChEBI" id="CHEBI:74411"/>
        <dbReference type="ChEBI" id="CHEBI:74415"/>
        <dbReference type="EC" id="2.5.1.75"/>
    </reaction>
</comment>
<keyword evidence="7 10" id="KW-0067">ATP-binding</keyword>
<evidence type="ECO:0000313" key="15">
    <source>
        <dbReference type="Proteomes" id="UP000824071"/>
    </source>
</evidence>
<protein>
    <recommendedName>
        <fullName evidence="10">tRNA dimethylallyltransferase</fullName>
        <ecNumber evidence="10">2.5.1.75</ecNumber>
    </recommendedName>
    <alternativeName>
        <fullName evidence="10">Dimethylallyl diphosphate:tRNA dimethylallyltransferase</fullName>
        <shortName evidence="10">DMAPP:tRNA dimethylallyltransferase</shortName>
        <shortName evidence="10">DMATase</shortName>
    </alternativeName>
    <alternativeName>
        <fullName evidence="10">Isopentenyl-diphosphate:tRNA isopentenyltransferase</fullName>
        <shortName evidence="10">IPP transferase</shortName>
        <shortName evidence="10">IPPT</shortName>
        <shortName evidence="10">IPTase</shortName>
    </alternativeName>
</protein>
<comment type="caution">
    <text evidence="10">Lacks conserved residue(s) required for the propagation of feature annotation.</text>
</comment>
<dbReference type="PANTHER" id="PTHR11088">
    <property type="entry name" value="TRNA DIMETHYLALLYLTRANSFERASE"/>
    <property type="match status" value="1"/>
</dbReference>
<comment type="similarity">
    <text evidence="3 10 13">Belongs to the IPP transferase family.</text>
</comment>
<dbReference type="PANTHER" id="PTHR11088:SF60">
    <property type="entry name" value="TRNA DIMETHYLALLYLTRANSFERASE"/>
    <property type="match status" value="1"/>
</dbReference>
<comment type="caution">
    <text evidence="14">The sequence shown here is derived from an EMBL/GenBank/DDBJ whole genome shotgun (WGS) entry which is preliminary data.</text>
</comment>
<dbReference type="GO" id="GO:0006400">
    <property type="term" value="P:tRNA modification"/>
    <property type="evidence" value="ECO:0007669"/>
    <property type="project" value="TreeGrafter"/>
</dbReference>
<evidence type="ECO:0000256" key="9">
    <source>
        <dbReference type="ARBA" id="ARBA00049563"/>
    </source>
</evidence>
<dbReference type="InterPro" id="IPR039657">
    <property type="entry name" value="Dimethylallyltransferase"/>
</dbReference>
<evidence type="ECO:0000256" key="3">
    <source>
        <dbReference type="ARBA" id="ARBA00005842"/>
    </source>
</evidence>
<keyword evidence="4 10" id="KW-0808">Transferase</keyword>
<dbReference type="GO" id="GO:0052381">
    <property type="term" value="F:tRNA dimethylallyltransferase activity"/>
    <property type="evidence" value="ECO:0007669"/>
    <property type="project" value="UniProtKB-UniRule"/>
</dbReference>
<dbReference type="HAMAP" id="MF_00185">
    <property type="entry name" value="IPP_trans"/>
    <property type="match status" value="1"/>
</dbReference>
<name>A0A9D1IEK3_9FIRM</name>
<dbReference type="GO" id="GO:0005524">
    <property type="term" value="F:ATP binding"/>
    <property type="evidence" value="ECO:0007669"/>
    <property type="project" value="UniProtKB-UniRule"/>
</dbReference>
<evidence type="ECO:0000256" key="13">
    <source>
        <dbReference type="RuleBase" id="RU003785"/>
    </source>
</evidence>
<accession>A0A9D1IEK3</accession>
<evidence type="ECO:0000256" key="2">
    <source>
        <dbReference type="ARBA" id="ARBA00003213"/>
    </source>
</evidence>
<dbReference type="AlphaFoldDB" id="A0A9D1IEK3"/>
<proteinExistence type="inferred from homology"/>
<sequence>MSALPLIAVVGPTASGKTALAVELALATNGEVVSADSMQIYRGMEIASAKPTKAEMRGVLHHMMGFLDPETPYSVAAYVRDAAACIREIASRGKTVIVAGGTGLYIDSLLTGTAFVETPSDPALRRSLEAQYDAEGGEALRKRLADVDAETAARLHANDKKRIVRALEVYLQTGTPPSRLSAESHNAPPPYRPVFLGLAFHDRAALYRRIDRRVDEMLRAGLLDEARAFFAGHAATAAQAIGYKELKPYLDGEVPLETAVDALKRATRRYAKRQLTWFRRNEAIHWIYPDACTPDAVLAQALAIIKAVNVCPDK</sequence>
<dbReference type="InterPro" id="IPR027417">
    <property type="entry name" value="P-loop_NTPase"/>
</dbReference>
<evidence type="ECO:0000256" key="8">
    <source>
        <dbReference type="ARBA" id="ARBA00022842"/>
    </source>
</evidence>
<dbReference type="EC" id="2.5.1.75" evidence="10"/>
<evidence type="ECO:0000313" key="14">
    <source>
        <dbReference type="EMBL" id="HIU35598.1"/>
    </source>
</evidence>
<feature type="site" description="Interaction with substrate tRNA" evidence="10">
    <location>
        <position position="125"/>
    </location>
</feature>
<keyword evidence="6 10" id="KW-0547">Nucleotide-binding</keyword>
<comment type="function">
    <text evidence="2 10 12">Catalyzes the transfer of a dimethylallyl group onto the adenine at position 37 in tRNAs that read codons beginning with uridine, leading to the formation of N6-(dimethylallyl)adenosine (i(6)A).</text>
</comment>
<evidence type="ECO:0000256" key="6">
    <source>
        <dbReference type="ARBA" id="ARBA00022741"/>
    </source>
</evidence>
<dbReference type="InterPro" id="IPR018022">
    <property type="entry name" value="IPT"/>
</dbReference>
<keyword evidence="5 10" id="KW-0819">tRNA processing</keyword>
<evidence type="ECO:0000256" key="12">
    <source>
        <dbReference type="RuleBase" id="RU003784"/>
    </source>
</evidence>
<organism evidence="14 15">
    <name type="scientific">Candidatus Fimenecus excrementigallinarum</name>
    <dbReference type="NCBI Taxonomy" id="2840816"/>
    <lineage>
        <taxon>Bacteria</taxon>
        <taxon>Bacillati</taxon>
        <taxon>Bacillota</taxon>
        <taxon>Clostridia</taxon>
        <taxon>Candidatus Fimenecus</taxon>
    </lineage>
</organism>
<dbReference type="Gene3D" id="3.40.50.300">
    <property type="entry name" value="P-loop containing nucleotide triphosphate hydrolases"/>
    <property type="match status" value="1"/>
</dbReference>
<feature type="region of interest" description="Interaction with substrate tRNA" evidence="10">
    <location>
        <begin position="36"/>
        <end position="39"/>
    </location>
</feature>
<evidence type="ECO:0000256" key="11">
    <source>
        <dbReference type="RuleBase" id="RU003783"/>
    </source>
</evidence>
<evidence type="ECO:0000256" key="1">
    <source>
        <dbReference type="ARBA" id="ARBA00001946"/>
    </source>
</evidence>
<comment type="cofactor">
    <cofactor evidence="1 10">
        <name>Mg(2+)</name>
        <dbReference type="ChEBI" id="CHEBI:18420"/>
    </cofactor>
</comment>
<dbReference type="Gene3D" id="1.10.20.140">
    <property type="match status" value="1"/>
</dbReference>
<evidence type="ECO:0000256" key="10">
    <source>
        <dbReference type="HAMAP-Rule" id="MF_00185"/>
    </source>
</evidence>
<dbReference type="SUPFAM" id="SSF52540">
    <property type="entry name" value="P-loop containing nucleoside triphosphate hydrolases"/>
    <property type="match status" value="2"/>
</dbReference>
<comment type="subunit">
    <text evidence="10">Monomer.</text>
</comment>
<dbReference type="NCBIfam" id="TIGR00174">
    <property type="entry name" value="miaA"/>
    <property type="match status" value="1"/>
</dbReference>
<reference evidence="14" key="2">
    <citation type="journal article" date="2021" name="PeerJ">
        <title>Extensive microbial diversity within the chicken gut microbiome revealed by metagenomics and culture.</title>
        <authorList>
            <person name="Gilroy R."/>
            <person name="Ravi A."/>
            <person name="Getino M."/>
            <person name="Pursley I."/>
            <person name="Horton D.L."/>
            <person name="Alikhan N.F."/>
            <person name="Baker D."/>
            <person name="Gharbi K."/>
            <person name="Hall N."/>
            <person name="Watson M."/>
            <person name="Adriaenssens E.M."/>
            <person name="Foster-Nyarko E."/>
            <person name="Jarju S."/>
            <person name="Secka A."/>
            <person name="Antonio M."/>
            <person name="Oren A."/>
            <person name="Chaudhuri R.R."/>
            <person name="La Ragione R."/>
            <person name="Hildebrand F."/>
            <person name="Pallen M.J."/>
        </authorList>
    </citation>
    <scope>NUCLEOTIDE SEQUENCE</scope>
    <source>
        <strain evidence="14">ChiGjej1B1-19959</strain>
    </source>
</reference>
<dbReference type="Pfam" id="PF01715">
    <property type="entry name" value="IPPT"/>
    <property type="match status" value="1"/>
</dbReference>
<feature type="binding site" evidence="10">
    <location>
        <begin position="13"/>
        <end position="18"/>
    </location>
    <ligand>
        <name>substrate</name>
    </ligand>
</feature>
<gene>
    <name evidence="10 14" type="primary">miaA</name>
    <name evidence="14" type="ORF">IAC53_03205</name>
</gene>
<feature type="site" description="Interaction with substrate tRNA" evidence="10">
    <location>
        <position position="102"/>
    </location>
</feature>